<name>A0A517YM28_9BACT</name>
<dbReference type="Gene3D" id="3.30.700.10">
    <property type="entry name" value="Glycoprotein, Type 4 Pilin"/>
    <property type="match status" value="1"/>
</dbReference>
<keyword evidence="1" id="KW-1133">Transmembrane helix</keyword>
<dbReference type="AlphaFoldDB" id="A0A517YM28"/>
<dbReference type="PANTHER" id="PTHR30093">
    <property type="entry name" value="GENERAL SECRETION PATHWAY PROTEIN G"/>
    <property type="match status" value="1"/>
</dbReference>
<organism evidence="3 4">
    <name type="scientific">Anatilimnocola aggregata</name>
    <dbReference type="NCBI Taxonomy" id="2528021"/>
    <lineage>
        <taxon>Bacteria</taxon>
        <taxon>Pseudomonadati</taxon>
        <taxon>Planctomycetota</taxon>
        <taxon>Planctomycetia</taxon>
        <taxon>Pirellulales</taxon>
        <taxon>Pirellulaceae</taxon>
        <taxon>Anatilimnocola</taxon>
    </lineage>
</organism>
<dbReference type="Proteomes" id="UP000315017">
    <property type="component" value="Chromosome"/>
</dbReference>
<dbReference type="SUPFAM" id="SSF54523">
    <property type="entry name" value="Pili subunits"/>
    <property type="match status" value="1"/>
</dbReference>
<proteinExistence type="predicted"/>
<keyword evidence="4" id="KW-1185">Reference proteome</keyword>
<feature type="domain" description="DUF1559" evidence="2">
    <location>
        <begin position="85"/>
        <end position="234"/>
    </location>
</feature>
<dbReference type="RefSeq" id="WP_145098131.1">
    <property type="nucleotide sequence ID" value="NZ_CP036274.1"/>
</dbReference>
<keyword evidence="1" id="KW-0472">Membrane</keyword>
<evidence type="ECO:0000313" key="3">
    <source>
        <dbReference type="EMBL" id="QDU31271.1"/>
    </source>
</evidence>
<evidence type="ECO:0000313" key="4">
    <source>
        <dbReference type="Proteomes" id="UP000315017"/>
    </source>
</evidence>
<dbReference type="KEGG" id="aagg:ETAA8_64240"/>
<dbReference type="OrthoDB" id="285651at2"/>
<dbReference type="InterPro" id="IPR011453">
    <property type="entry name" value="DUF1559"/>
</dbReference>
<protein>
    <recommendedName>
        <fullName evidence="2">DUF1559 domain-containing protein</fullName>
    </recommendedName>
</protein>
<evidence type="ECO:0000259" key="2">
    <source>
        <dbReference type="Pfam" id="PF07596"/>
    </source>
</evidence>
<accession>A0A517YM28</accession>
<dbReference type="InterPro" id="IPR045584">
    <property type="entry name" value="Pilin-like"/>
</dbReference>
<dbReference type="PANTHER" id="PTHR30093:SF2">
    <property type="entry name" value="TYPE II SECRETION SYSTEM PROTEIN H"/>
    <property type="match status" value="1"/>
</dbReference>
<sequence length="284" mass="29995">MSIQFACPHCGKQTVVADQYAGQTGPCASCGAQVTVPYSGTGTIGPPTGGSKGTSPLLIILAVVVVAMLACGGLLAAIVVPAVFSARSAAQRVNSMNHLKQIGLALHNYYDTHNTFPPAVVTDKDGKPLYSGRVLLLPYIERGDLYDRFDKAKAWDSAENLAVSQTMIDTFLDPARTTGGPFRSDYVFVTGKNTILEGNSTVRFADITDGTSNTVIAIETSQGPASWAAPGEWDVDSGTLPPSNHERVRLILYADGSVRPMDHAAAQQIIRAAATRNGGEVIPF</sequence>
<reference evidence="3 4" key="1">
    <citation type="submission" date="2019-02" db="EMBL/GenBank/DDBJ databases">
        <title>Deep-cultivation of Planctomycetes and their phenomic and genomic characterization uncovers novel biology.</title>
        <authorList>
            <person name="Wiegand S."/>
            <person name="Jogler M."/>
            <person name="Boedeker C."/>
            <person name="Pinto D."/>
            <person name="Vollmers J."/>
            <person name="Rivas-Marin E."/>
            <person name="Kohn T."/>
            <person name="Peeters S.H."/>
            <person name="Heuer A."/>
            <person name="Rast P."/>
            <person name="Oberbeckmann S."/>
            <person name="Bunk B."/>
            <person name="Jeske O."/>
            <person name="Meyerdierks A."/>
            <person name="Storesund J.E."/>
            <person name="Kallscheuer N."/>
            <person name="Luecker S."/>
            <person name="Lage O.M."/>
            <person name="Pohl T."/>
            <person name="Merkel B.J."/>
            <person name="Hornburger P."/>
            <person name="Mueller R.-W."/>
            <person name="Bruemmer F."/>
            <person name="Labrenz M."/>
            <person name="Spormann A.M."/>
            <person name="Op den Camp H."/>
            <person name="Overmann J."/>
            <person name="Amann R."/>
            <person name="Jetten M.S.M."/>
            <person name="Mascher T."/>
            <person name="Medema M.H."/>
            <person name="Devos D.P."/>
            <person name="Kaster A.-K."/>
            <person name="Ovreas L."/>
            <person name="Rohde M."/>
            <person name="Galperin M.Y."/>
            <person name="Jogler C."/>
        </authorList>
    </citation>
    <scope>NUCLEOTIDE SEQUENCE [LARGE SCALE GENOMIC DNA]</scope>
    <source>
        <strain evidence="3 4">ETA_A8</strain>
    </source>
</reference>
<feature type="transmembrane region" description="Helical" evidence="1">
    <location>
        <begin position="57"/>
        <end position="84"/>
    </location>
</feature>
<evidence type="ECO:0000256" key="1">
    <source>
        <dbReference type="SAM" id="Phobius"/>
    </source>
</evidence>
<gene>
    <name evidence="3" type="ORF">ETAA8_64240</name>
</gene>
<dbReference type="Pfam" id="PF07596">
    <property type="entry name" value="SBP_bac_10"/>
    <property type="match status" value="1"/>
</dbReference>
<keyword evidence="1" id="KW-0812">Transmembrane</keyword>
<dbReference type="EMBL" id="CP036274">
    <property type="protein sequence ID" value="QDU31271.1"/>
    <property type="molecule type" value="Genomic_DNA"/>
</dbReference>